<feature type="transmembrane region" description="Helical" evidence="1">
    <location>
        <begin position="39"/>
        <end position="58"/>
    </location>
</feature>
<keyword evidence="1" id="KW-0472">Membrane</keyword>
<feature type="transmembrane region" description="Helical" evidence="1">
    <location>
        <begin position="112"/>
        <end position="140"/>
    </location>
</feature>
<gene>
    <name evidence="2" type="ORF">EUA93_13870</name>
</gene>
<evidence type="ECO:0000256" key="1">
    <source>
        <dbReference type="SAM" id="Phobius"/>
    </source>
</evidence>
<proteinExistence type="predicted"/>
<dbReference type="Proteomes" id="UP000294071">
    <property type="component" value="Unassembled WGS sequence"/>
</dbReference>
<keyword evidence="1" id="KW-0812">Transmembrane</keyword>
<feature type="transmembrane region" description="Helical" evidence="1">
    <location>
        <begin position="70"/>
        <end position="91"/>
    </location>
</feature>
<accession>A0A4Q2S132</accession>
<dbReference type="RefSeq" id="WP_129400670.1">
    <property type="nucleotide sequence ID" value="NZ_SDWT01000001.1"/>
</dbReference>
<reference evidence="2 3" key="1">
    <citation type="submission" date="2019-01" db="EMBL/GenBank/DDBJ databases">
        <title>Novel species of Nocardioides.</title>
        <authorList>
            <person name="Liu Q."/>
            <person name="Xin Y.-H."/>
        </authorList>
    </citation>
    <scope>NUCLEOTIDE SEQUENCE [LARGE SCALE GENOMIC DNA]</scope>
    <source>
        <strain evidence="2 3">CGMCC 4.6882</strain>
    </source>
</reference>
<dbReference type="AlphaFoldDB" id="A0A4Q2S132"/>
<comment type="caution">
    <text evidence="2">The sequence shown here is derived from an EMBL/GenBank/DDBJ whole genome shotgun (WGS) entry which is preliminary data.</text>
</comment>
<organism evidence="2 3">
    <name type="scientific">Nocardioides oleivorans</name>
    <dbReference type="NCBI Taxonomy" id="273676"/>
    <lineage>
        <taxon>Bacteria</taxon>
        <taxon>Bacillati</taxon>
        <taxon>Actinomycetota</taxon>
        <taxon>Actinomycetes</taxon>
        <taxon>Propionibacteriales</taxon>
        <taxon>Nocardioidaceae</taxon>
        <taxon>Nocardioides</taxon>
    </lineage>
</organism>
<protein>
    <submittedName>
        <fullName evidence="2">ABC transporter permease</fullName>
    </submittedName>
</protein>
<evidence type="ECO:0000313" key="2">
    <source>
        <dbReference type="EMBL" id="RYB95330.1"/>
    </source>
</evidence>
<keyword evidence="3" id="KW-1185">Reference proteome</keyword>
<name>A0A4Q2S132_9ACTN</name>
<keyword evidence="1" id="KW-1133">Transmembrane helix</keyword>
<feature type="transmembrane region" description="Helical" evidence="1">
    <location>
        <begin position="152"/>
        <end position="174"/>
    </location>
</feature>
<sequence>MSTTTSSEILDVSGTPAVPFTRLVSVEVRKALDTRAGRWFSGSIVLLSLAVVVIYAFAAPENARDFSDVIAVSGAVLGYFLPILLILMVTSEWSQRTGLTTFTLEPHRGRVVAAKLCGGLILGAVLIVIAMLVAAVGTLIGGGDWSITADVLVKGFLVANLIGILTGFAIGMLLMNSPAAIVTYFIYSLVLPIAVGILSSFQQWFADLAPWIEFNTAQGLMFQADGAPSGEVFAQLLVSGTIWLVVPFVLGLLRLLRAEPK</sequence>
<evidence type="ECO:0000313" key="3">
    <source>
        <dbReference type="Proteomes" id="UP000294071"/>
    </source>
</evidence>
<feature type="transmembrane region" description="Helical" evidence="1">
    <location>
        <begin position="232"/>
        <end position="256"/>
    </location>
</feature>
<dbReference type="EMBL" id="SDWT01000001">
    <property type="protein sequence ID" value="RYB95330.1"/>
    <property type="molecule type" value="Genomic_DNA"/>
</dbReference>
<feature type="transmembrane region" description="Helical" evidence="1">
    <location>
        <begin position="181"/>
        <end position="201"/>
    </location>
</feature>
<dbReference type="OrthoDB" id="3822725at2"/>